<accession>A0ACC3DXB5</accession>
<name>A0ACC3DXB5_9PEZI</name>
<evidence type="ECO:0000313" key="1">
    <source>
        <dbReference type="EMBL" id="KAK3081377.1"/>
    </source>
</evidence>
<protein>
    <submittedName>
        <fullName evidence="1">Uncharacterized protein</fullName>
    </submittedName>
</protein>
<evidence type="ECO:0000313" key="2">
    <source>
        <dbReference type="Proteomes" id="UP001186974"/>
    </source>
</evidence>
<proteinExistence type="predicted"/>
<organism evidence="1 2">
    <name type="scientific">Coniosporium uncinatum</name>
    <dbReference type="NCBI Taxonomy" id="93489"/>
    <lineage>
        <taxon>Eukaryota</taxon>
        <taxon>Fungi</taxon>
        <taxon>Dikarya</taxon>
        <taxon>Ascomycota</taxon>
        <taxon>Pezizomycotina</taxon>
        <taxon>Dothideomycetes</taxon>
        <taxon>Dothideomycetes incertae sedis</taxon>
        <taxon>Coniosporium</taxon>
    </lineage>
</organism>
<reference evidence="1" key="1">
    <citation type="submission" date="2024-09" db="EMBL/GenBank/DDBJ databases">
        <title>Black Yeasts Isolated from many extreme environments.</title>
        <authorList>
            <person name="Coleine C."/>
            <person name="Stajich J.E."/>
            <person name="Selbmann L."/>
        </authorList>
    </citation>
    <scope>NUCLEOTIDE SEQUENCE</scope>
    <source>
        <strain evidence="1">CCFEE 5737</strain>
    </source>
</reference>
<dbReference type="EMBL" id="JAWDJW010000182">
    <property type="protein sequence ID" value="KAK3081377.1"/>
    <property type="molecule type" value="Genomic_DNA"/>
</dbReference>
<dbReference type="Proteomes" id="UP001186974">
    <property type="component" value="Unassembled WGS sequence"/>
</dbReference>
<sequence length="337" mass="38697">MLFTTRDKKTAVKLASPNIVDVPEMDEDGAMQLLQKSLAEPVALAQQRDAKSLLRELTYLPLAIVQAVAYMNKNGIAPADYLSLFDEQEEDIVKLLSKEFEDDWRYSSVKKPVATTWLISFEQIRTRDPLAAEYLSFMACIDRKGVPQSLLPVDSSHMKDVEAIGTLRAYSFIVKRGEAMVFDLHRLVHLVTRSWLQKEGVLSQWGRAAIERPDDLFPDNEHQNRTEWRLLLPHAAFALRLDIVTQDDSRRRDLAWKYAMSLHSDGRYREAEVPLEEVFRARQKMLGEKGQSRDEEAVRLMTECIRLLTRKLGADHPNTLSSIRTLNSWKTENLDIA</sequence>
<comment type="caution">
    <text evidence="1">The sequence shown here is derived from an EMBL/GenBank/DDBJ whole genome shotgun (WGS) entry which is preliminary data.</text>
</comment>
<gene>
    <name evidence="1" type="ORF">LTS18_007282</name>
</gene>
<keyword evidence="2" id="KW-1185">Reference proteome</keyword>